<gene>
    <name evidence="2" type="ORF">GKHFHOKN_00028</name>
</gene>
<reference evidence="2" key="1">
    <citation type="submission" date="2020-06" db="EMBL/GenBank/DDBJ databases">
        <title>Unique genomic features of the anaerobic methanotrophic archaea.</title>
        <authorList>
            <person name="Chadwick G.L."/>
            <person name="Skennerton C.T."/>
            <person name="Laso-Perez R."/>
            <person name="Leu A.O."/>
            <person name="Speth D.R."/>
            <person name="Yu H."/>
            <person name="Morgan-Lang C."/>
            <person name="Hatzenpichler R."/>
            <person name="Goudeau D."/>
            <person name="Malmstrom R."/>
            <person name="Brazelton W.J."/>
            <person name="Woyke T."/>
            <person name="Hallam S.J."/>
            <person name="Tyson G.W."/>
            <person name="Wegener G."/>
            <person name="Boetius A."/>
            <person name="Orphan V."/>
        </authorList>
    </citation>
    <scope>NUCLEOTIDE SEQUENCE</scope>
</reference>
<keyword evidence="1" id="KW-0472">Membrane</keyword>
<evidence type="ECO:0000256" key="1">
    <source>
        <dbReference type="SAM" id="Phobius"/>
    </source>
</evidence>
<keyword evidence="1" id="KW-1133">Transmembrane helix</keyword>
<sequence length="69" mass="7970">MVADAYHAKTDIWSSVAVFVGLLGATLGLKDKDKRDDLQYKMIETMIKLEKAFRKLYKTLEICCLIRKM</sequence>
<dbReference type="EMBL" id="MT631529">
    <property type="protein sequence ID" value="QNO53052.1"/>
    <property type="molecule type" value="Genomic_DNA"/>
</dbReference>
<dbReference type="AlphaFoldDB" id="A0A7G9YYG8"/>
<evidence type="ECO:0000313" key="2">
    <source>
        <dbReference type="EMBL" id="QNO53052.1"/>
    </source>
</evidence>
<keyword evidence="1" id="KW-0812">Transmembrane</keyword>
<accession>A0A7G9YYG8</accession>
<feature type="transmembrane region" description="Helical" evidence="1">
    <location>
        <begin position="12"/>
        <end position="29"/>
    </location>
</feature>
<name>A0A7G9YYG8_9EURY</name>
<organism evidence="2">
    <name type="scientific">Candidatus Methanophagaceae archaeon ANME-1 ERB6</name>
    <dbReference type="NCBI Taxonomy" id="2759912"/>
    <lineage>
        <taxon>Archaea</taxon>
        <taxon>Methanobacteriati</taxon>
        <taxon>Methanobacteriota</taxon>
        <taxon>Stenosarchaea group</taxon>
        <taxon>Methanomicrobia</taxon>
        <taxon>Candidatus Methanophagales</taxon>
        <taxon>Candidatus Methanophagaceae</taxon>
    </lineage>
</organism>
<proteinExistence type="predicted"/>
<protein>
    <submittedName>
        <fullName evidence="2">Uncharacterized protein</fullName>
    </submittedName>
</protein>